<dbReference type="GO" id="GO:0046872">
    <property type="term" value="F:metal ion binding"/>
    <property type="evidence" value="ECO:0007669"/>
    <property type="project" value="UniProtKB-KW"/>
</dbReference>
<reference evidence="9" key="1">
    <citation type="submission" date="2024-05" db="EMBL/GenBank/DDBJ databases">
        <authorList>
            <person name="Cai S.Y."/>
            <person name="Jin L.M."/>
            <person name="Li H.R."/>
        </authorList>
    </citation>
    <scope>NUCLEOTIDE SEQUENCE</scope>
    <source>
        <strain evidence="9">A5-74</strain>
    </source>
</reference>
<keyword evidence="3" id="KW-0479">Metal-binding</keyword>
<dbReference type="InterPro" id="IPR045121">
    <property type="entry name" value="CoAse"/>
</dbReference>
<accession>A0AAU8DSG9</accession>
<dbReference type="GO" id="GO:0010945">
    <property type="term" value="F:coenzyme A diphosphatase activity"/>
    <property type="evidence" value="ECO:0007669"/>
    <property type="project" value="InterPro"/>
</dbReference>
<evidence type="ECO:0000256" key="5">
    <source>
        <dbReference type="ARBA" id="ARBA00022842"/>
    </source>
</evidence>
<comment type="cofactor">
    <cofactor evidence="2">
        <name>Mg(2+)</name>
        <dbReference type="ChEBI" id="CHEBI:18420"/>
    </cofactor>
</comment>
<evidence type="ECO:0000256" key="2">
    <source>
        <dbReference type="ARBA" id="ARBA00001946"/>
    </source>
</evidence>
<keyword evidence="5" id="KW-0460">Magnesium</keyword>
<gene>
    <name evidence="9" type="ORF">ABLG96_04510</name>
</gene>
<dbReference type="PANTHER" id="PTHR12992:SF11">
    <property type="entry name" value="MITOCHONDRIAL COENZYME A DIPHOSPHATASE NUDT8"/>
    <property type="match status" value="1"/>
</dbReference>
<dbReference type="InterPro" id="IPR015797">
    <property type="entry name" value="NUDIX_hydrolase-like_dom_sf"/>
</dbReference>
<feature type="domain" description="Nudix hydrolase" evidence="8">
    <location>
        <begin position="47"/>
        <end position="183"/>
    </location>
</feature>
<dbReference type="Pfam" id="PF00293">
    <property type="entry name" value="NUDIX"/>
    <property type="match status" value="1"/>
</dbReference>
<sequence>MTAQQVMAGERLPGAERAPVWLTPLIDEVTSRPLPGWLGRHPVSATGRQSAVLILLGAGSVQGAGPDLLLLRRAGTLRNHAGQPAFPGGRQEPGETDVETALREAQEETGLDPAGVTPVALLRQLSLDFSGHLVRPVLGYWSTPSPVRAVDQGETAAVHRIPIAALADPANRGRVRLSSGFAGPAFAVSGMVVWGFTGLLVDAVLELGGWARPWGPGPDLALPADDAGRSLHAGPVGTDDPRVDGRTPDQVPR</sequence>
<dbReference type="Gene3D" id="3.90.79.10">
    <property type="entry name" value="Nucleoside Triphosphate Pyrophosphohydrolase"/>
    <property type="match status" value="1"/>
</dbReference>
<dbReference type="EC" id="3.6.1.55" evidence="9"/>
<proteinExistence type="predicted"/>
<dbReference type="GO" id="GO:0035539">
    <property type="term" value="F:8-oxo-7,8-dihydrodeoxyguanosine triphosphate pyrophosphatase activity"/>
    <property type="evidence" value="ECO:0007669"/>
    <property type="project" value="UniProtKB-EC"/>
</dbReference>
<evidence type="ECO:0000256" key="3">
    <source>
        <dbReference type="ARBA" id="ARBA00022723"/>
    </source>
</evidence>
<comment type="cofactor">
    <cofactor evidence="1">
        <name>Mn(2+)</name>
        <dbReference type="ChEBI" id="CHEBI:29035"/>
    </cofactor>
</comment>
<dbReference type="AlphaFoldDB" id="A0AAU8DSG9"/>
<dbReference type="EMBL" id="CP159218">
    <property type="protein sequence ID" value="XCG64602.1"/>
    <property type="molecule type" value="Genomic_DNA"/>
</dbReference>
<evidence type="ECO:0000256" key="6">
    <source>
        <dbReference type="ARBA" id="ARBA00023211"/>
    </source>
</evidence>
<evidence type="ECO:0000313" key="9">
    <source>
        <dbReference type="EMBL" id="XCG64602.1"/>
    </source>
</evidence>
<dbReference type="SUPFAM" id="SSF55811">
    <property type="entry name" value="Nudix"/>
    <property type="match status" value="1"/>
</dbReference>
<dbReference type="CDD" id="cd03426">
    <property type="entry name" value="NUDIX_CoAse_Nudt7"/>
    <property type="match status" value="1"/>
</dbReference>
<dbReference type="InterPro" id="IPR020084">
    <property type="entry name" value="NUDIX_hydrolase_CS"/>
</dbReference>
<protein>
    <submittedName>
        <fullName evidence="9">CoA pyrophosphatase</fullName>
        <ecNumber evidence="9">3.6.1.55</ecNumber>
    </submittedName>
</protein>
<dbReference type="PROSITE" id="PS51462">
    <property type="entry name" value="NUDIX"/>
    <property type="match status" value="1"/>
</dbReference>
<evidence type="ECO:0000259" key="8">
    <source>
        <dbReference type="PROSITE" id="PS51462"/>
    </source>
</evidence>
<evidence type="ECO:0000256" key="7">
    <source>
        <dbReference type="SAM" id="MobiDB-lite"/>
    </source>
</evidence>
<evidence type="ECO:0000256" key="1">
    <source>
        <dbReference type="ARBA" id="ARBA00001936"/>
    </source>
</evidence>
<keyword evidence="6" id="KW-0464">Manganese</keyword>
<feature type="region of interest" description="Disordered" evidence="7">
    <location>
        <begin position="218"/>
        <end position="253"/>
    </location>
</feature>
<dbReference type="PROSITE" id="PS00893">
    <property type="entry name" value="NUDIX_BOX"/>
    <property type="match status" value="1"/>
</dbReference>
<name>A0AAU8DSG9_9ACTN</name>
<dbReference type="RefSeq" id="WP_353650215.1">
    <property type="nucleotide sequence ID" value="NZ_CP159218.1"/>
</dbReference>
<keyword evidence="4 9" id="KW-0378">Hydrolase</keyword>
<feature type="compositionally biased region" description="Basic and acidic residues" evidence="7">
    <location>
        <begin position="239"/>
        <end position="253"/>
    </location>
</feature>
<dbReference type="PANTHER" id="PTHR12992">
    <property type="entry name" value="NUDIX HYDROLASE"/>
    <property type="match status" value="1"/>
</dbReference>
<evidence type="ECO:0000256" key="4">
    <source>
        <dbReference type="ARBA" id="ARBA00022801"/>
    </source>
</evidence>
<dbReference type="InterPro" id="IPR000086">
    <property type="entry name" value="NUDIX_hydrolase_dom"/>
</dbReference>
<organism evidence="9">
    <name type="scientific">Nakamurella sp. A5-74</name>
    <dbReference type="NCBI Taxonomy" id="3158264"/>
    <lineage>
        <taxon>Bacteria</taxon>
        <taxon>Bacillati</taxon>
        <taxon>Actinomycetota</taxon>
        <taxon>Actinomycetes</taxon>
        <taxon>Nakamurellales</taxon>
        <taxon>Nakamurellaceae</taxon>
        <taxon>Nakamurella</taxon>
    </lineage>
</organism>